<proteinExistence type="predicted"/>
<keyword evidence="2" id="KW-0479">Metal-binding</keyword>
<dbReference type="CDD" id="cd19769">
    <property type="entry name" value="Bbox2_TRIM16-like"/>
    <property type="match status" value="1"/>
</dbReference>
<dbReference type="SUPFAM" id="SSF49899">
    <property type="entry name" value="Concanavalin A-like lectins/glucanases"/>
    <property type="match status" value="1"/>
</dbReference>
<dbReference type="Gene3D" id="2.60.120.920">
    <property type="match status" value="1"/>
</dbReference>
<reference evidence="11 12" key="1">
    <citation type="submission" date="2019-04" db="EMBL/GenBank/DDBJ databases">
        <authorList>
            <consortium name="Wellcome Sanger Institute Data Sharing"/>
        </authorList>
    </citation>
    <scope>NUCLEOTIDE SEQUENCE [LARGE SCALE GENOMIC DNA]</scope>
</reference>
<feature type="coiled-coil region" evidence="7">
    <location>
        <begin position="211"/>
        <end position="299"/>
    </location>
</feature>
<dbReference type="GO" id="GO:0008270">
    <property type="term" value="F:zinc ion binding"/>
    <property type="evidence" value="ECO:0007669"/>
    <property type="project" value="UniProtKB-KW"/>
</dbReference>
<protein>
    <recommendedName>
        <fullName evidence="13">Tripartite motif-containing protein 16-like</fullName>
    </recommendedName>
</protein>
<dbReference type="SMART" id="SM00184">
    <property type="entry name" value="RING"/>
    <property type="match status" value="1"/>
</dbReference>
<dbReference type="InterPro" id="IPR003877">
    <property type="entry name" value="SPRY_dom"/>
</dbReference>
<keyword evidence="4" id="KW-0862">Zinc</keyword>
<keyword evidence="5" id="KW-0391">Immunity</keyword>
<dbReference type="PANTHER" id="PTHR25465">
    <property type="entry name" value="B-BOX DOMAIN CONTAINING"/>
    <property type="match status" value="1"/>
</dbReference>
<keyword evidence="1" id="KW-0399">Innate immunity</keyword>
<dbReference type="Gene3D" id="4.10.830.40">
    <property type="match status" value="1"/>
</dbReference>
<evidence type="ECO:0000259" key="10">
    <source>
        <dbReference type="PROSITE" id="PS50188"/>
    </source>
</evidence>
<evidence type="ECO:0000259" key="8">
    <source>
        <dbReference type="PROSITE" id="PS50089"/>
    </source>
</evidence>
<dbReference type="GO" id="GO:0005737">
    <property type="term" value="C:cytoplasm"/>
    <property type="evidence" value="ECO:0007669"/>
    <property type="project" value="UniProtKB-ARBA"/>
</dbReference>
<dbReference type="InterPro" id="IPR001870">
    <property type="entry name" value="B30.2/SPRY"/>
</dbReference>
<dbReference type="InterPro" id="IPR006574">
    <property type="entry name" value="PRY"/>
</dbReference>
<sequence length="572" mass="64580">MAEGGVHLDQDRFSCSICLDLLKDPVTINCGHSYCMDCIKGHWDQEDHVGVYSCPQCRQTFILRPILGRNTILAEVLEKLKKTGLQAAPPEHCFAGPGDVVCDVCTGRKLKAFKSCLVCLVSYCETHLQPHYDSPAFKNHKLTDATGNLQEKVCSQHDKLLDVYCRTDHRCICLLCVMDEHRGHDTVSASAGRTDEQKHLKATQSEFQEGIQQREKKVQDLRQAVDSLTRSAQAAAEDTESIFTQMIRSLEKRRSEVVNLIRAQEKAALSRAEGLLERLEQEIAELKRRDAEMEQLSHTEDHIHFLQSFQSLCVPPGPVHLPTIPVDPHCSFGDVKKAFCDLKAQLEEACKNKLTEISQTVNEVHIVETSKPSPLKKQQITEPRTREEFLPYACQLTLDTNTVNENLSLSERNTAVTWKKESQSYPDHPERFDYWKQVLCKEGLSGCCYWELQWSGRGVYVAVSYKGINRKGEGDDCALGHNNKSWSLYCSPSSYSFYHNKVKTPVSGPSSSTIGVYLDHRAGTLSFYSVSKDIMTLLHRVQTTFTEPLYPAFRFGFGFFAPGSKVKLCSLR</sequence>
<dbReference type="PROSITE" id="PS50188">
    <property type="entry name" value="B302_SPRY"/>
    <property type="match status" value="1"/>
</dbReference>
<dbReference type="InterPro" id="IPR003879">
    <property type="entry name" value="Butyrophylin_SPRY"/>
</dbReference>
<dbReference type="Pfam" id="PF00643">
    <property type="entry name" value="zf-B_box"/>
    <property type="match status" value="1"/>
</dbReference>
<keyword evidence="7" id="KW-0175">Coiled coil</keyword>
<feature type="domain" description="RING-type" evidence="8">
    <location>
        <begin position="15"/>
        <end position="58"/>
    </location>
</feature>
<dbReference type="InterPro" id="IPR017907">
    <property type="entry name" value="Znf_RING_CS"/>
</dbReference>
<dbReference type="PROSITE" id="PS50089">
    <property type="entry name" value="ZF_RING_2"/>
    <property type="match status" value="1"/>
</dbReference>
<evidence type="ECO:0000313" key="11">
    <source>
        <dbReference type="Ensembl" id="ENSSFOP00015004248.2"/>
    </source>
</evidence>
<dbReference type="Gene3D" id="3.30.40.10">
    <property type="entry name" value="Zinc/RING finger domain, C3HC4 (zinc finger)"/>
    <property type="match status" value="1"/>
</dbReference>
<dbReference type="AlphaFoldDB" id="A0A8C9R0E6"/>
<dbReference type="Pfam" id="PF13765">
    <property type="entry name" value="PRY"/>
    <property type="match status" value="1"/>
</dbReference>
<dbReference type="SUPFAM" id="SSF57845">
    <property type="entry name" value="B-box zinc-binding domain"/>
    <property type="match status" value="1"/>
</dbReference>
<keyword evidence="3 6" id="KW-0863">Zinc-finger</keyword>
<evidence type="ECO:0000313" key="12">
    <source>
        <dbReference type="Proteomes" id="UP000694397"/>
    </source>
</evidence>
<dbReference type="SUPFAM" id="SSF57850">
    <property type="entry name" value="RING/U-box"/>
    <property type="match status" value="1"/>
</dbReference>
<evidence type="ECO:0000256" key="3">
    <source>
        <dbReference type="ARBA" id="ARBA00022771"/>
    </source>
</evidence>
<dbReference type="Proteomes" id="UP000694397">
    <property type="component" value="Chromosome 2"/>
</dbReference>
<dbReference type="PRINTS" id="PR01407">
    <property type="entry name" value="BUTYPHLNCDUF"/>
</dbReference>
<gene>
    <name evidence="11" type="primary">LOC114909880</name>
</gene>
<evidence type="ECO:0000256" key="2">
    <source>
        <dbReference type="ARBA" id="ARBA00022723"/>
    </source>
</evidence>
<dbReference type="Ensembl" id="ENSSFOT00015004316.2">
    <property type="protein sequence ID" value="ENSSFOP00015004248.2"/>
    <property type="gene ID" value="ENSSFOG00015013315.2"/>
</dbReference>
<dbReference type="Pfam" id="PF25600">
    <property type="entry name" value="TRIM_CC"/>
    <property type="match status" value="1"/>
</dbReference>
<dbReference type="SMART" id="SM00336">
    <property type="entry name" value="BBOX"/>
    <property type="match status" value="1"/>
</dbReference>
<dbReference type="InterPro" id="IPR013083">
    <property type="entry name" value="Znf_RING/FYVE/PHD"/>
</dbReference>
<dbReference type="InterPro" id="IPR001841">
    <property type="entry name" value="Znf_RING"/>
</dbReference>
<dbReference type="SMART" id="SM00449">
    <property type="entry name" value="SPRY"/>
    <property type="match status" value="1"/>
</dbReference>
<reference evidence="11" key="3">
    <citation type="submission" date="2025-09" db="UniProtKB">
        <authorList>
            <consortium name="Ensembl"/>
        </authorList>
    </citation>
    <scope>IDENTIFICATION</scope>
</reference>
<evidence type="ECO:0000256" key="5">
    <source>
        <dbReference type="ARBA" id="ARBA00022859"/>
    </source>
</evidence>
<evidence type="ECO:0000256" key="4">
    <source>
        <dbReference type="ARBA" id="ARBA00022833"/>
    </source>
</evidence>
<dbReference type="InterPro" id="IPR051051">
    <property type="entry name" value="E3_ubiq-ligase_TRIM/RNF"/>
</dbReference>
<evidence type="ECO:0000256" key="7">
    <source>
        <dbReference type="SAM" id="Coils"/>
    </source>
</evidence>
<organism evidence="11 12">
    <name type="scientific">Scleropages formosus</name>
    <name type="common">Asian bonytongue</name>
    <name type="synonym">Osteoglossum formosum</name>
    <dbReference type="NCBI Taxonomy" id="113540"/>
    <lineage>
        <taxon>Eukaryota</taxon>
        <taxon>Metazoa</taxon>
        <taxon>Chordata</taxon>
        <taxon>Craniata</taxon>
        <taxon>Vertebrata</taxon>
        <taxon>Euteleostomi</taxon>
        <taxon>Actinopterygii</taxon>
        <taxon>Neopterygii</taxon>
        <taxon>Teleostei</taxon>
        <taxon>Osteoglossocephala</taxon>
        <taxon>Osteoglossomorpha</taxon>
        <taxon>Osteoglossiformes</taxon>
        <taxon>Osteoglossidae</taxon>
        <taxon>Scleropages</taxon>
    </lineage>
</organism>
<feature type="domain" description="B box-type" evidence="9">
    <location>
        <begin position="149"/>
        <end position="189"/>
    </location>
</feature>
<dbReference type="Gene3D" id="3.30.160.60">
    <property type="entry name" value="Classic Zinc Finger"/>
    <property type="match status" value="1"/>
</dbReference>
<dbReference type="InterPro" id="IPR000315">
    <property type="entry name" value="Znf_B-box"/>
</dbReference>
<dbReference type="PROSITE" id="PS00518">
    <property type="entry name" value="ZF_RING_1"/>
    <property type="match status" value="1"/>
</dbReference>
<feature type="domain" description="B30.2/SPRY" evidence="10">
    <location>
        <begin position="376"/>
        <end position="572"/>
    </location>
</feature>
<dbReference type="GO" id="GO:0045087">
    <property type="term" value="P:innate immune response"/>
    <property type="evidence" value="ECO:0007669"/>
    <property type="project" value="UniProtKB-KW"/>
</dbReference>
<evidence type="ECO:0000256" key="6">
    <source>
        <dbReference type="PROSITE-ProRule" id="PRU00024"/>
    </source>
</evidence>
<dbReference type="CDD" id="cd16040">
    <property type="entry name" value="SPRY_PRY_SNTX"/>
    <property type="match status" value="1"/>
</dbReference>
<dbReference type="InterPro" id="IPR013320">
    <property type="entry name" value="ConA-like_dom_sf"/>
</dbReference>
<dbReference type="PROSITE" id="PS50119">
    <property type="entry name" value="ZF_BBOX"/>
    <property type="match status" value="1"/>
</dbReference>
<name>A0A8C9R0E6_SCLFO</name>
<evidence type="ECO:0008006" key="13">
    <source>
        <dbReference type="Google" id="ProtNLM"/>
    </source>
</evidence>
<accession>A0A8C9R0E6</accession>
<evidence type="ECO:0000259" key="9">
    <source>
        <dbReference type="PROSITE" id="PS50119"/>
    </source>
</evidence>
<dbReference type="InterPro" id="IPR058030">
    <property type="entry name" value="TRIM8/14/16/25/29/45/65_CC"/>
</dbReference>
<keyword evidence="12" id="KW-1185">Reference proteome</keyword>
<dbReference type="InterPro" id="IPR043136">
    <property type="entry name" value="B30.2/SPRY_sf"/>
</dbReference>
<dbReference type="PANTHER" id="PTHR25465:SF5">
    <property type="entry name" value="E3 UBIQUITIN_ISG15 LIGASE TRIM25-RELATED"/>
    <property type="match status" value="1"/>
</dbReference>
<dbReference type="GeneTree" id="ENSGT01150000286899"/>
<dbReference type="SMART" id="SM00589">
    <property type="entry name" value="PRY"/>
    <property type="match status" value="1"/>
</dbReference>
<evidence type="ECO:0000256" key="1">
    <source>
        <dbReference type="ARBA" id="ARBA00022588"/>
    </source>
</evidence>
<dbReference type="Pfam" id="PF15227">
    <property type="entry name" value="zf-C3HC4_4"/>
    <property type="match status" value="1"/>
</dbReference>
<reference evidence="11" key="2">
    <citation type="submission" date="2025-08" db="UniProtKB">
        <authorList>
            <consortium name="Ensembl"/>
        </authorList>
    </citation>
    <scope>IDENTIFICATION</scope>
</reference>
<dbReference type="Pfam" id="PF00622">
    <property type="entry name" value="SPRY"/>
    <property type="match status" value="1"/>
</dbReference>